<organism evidence="21 22">
    <name type="scientific">Usitatibacter palustris</name>
    <dbReference type="NCBI Taxonomy" id="2732487"/>
    <lineage>
        <taxon>Bacteria</taxon>
        <taxon>Pseudomonadati</taxon>
        <taxon>Pseudomonadota</taxon>
        <taxon>Betaproteobacteria</taxon>
        <taxon>Nitrosomonadales</taxon>
        <taxon>Usitatibacteraceae</taxon>
        <taxon>Usitatibacter</taxon>
    </lineage>
</organism>
<feature type="domain" description="Polysaccharide chain length determinant N-terminal" evidence="18">
    <location>
        <begin position="25"/>
        <end position="113"/>
    </location>
</feature>
<dbReference type="InterPro" id="IPR050445">
    <property type="entry name" value="Bact_polysacc_biosynth/exp"/>
</dbReference>
<dbReference type="KEGG" id="upl:DSM104440_02496"/>
<evidence type="ECO:0000256" key="15">
    <source>
        <dbReference type="ARBA" id="ARBA00051245"/>
    </source>
</evidence>
<feature type="coiled-coil region" evidence="16">
    <location>
        <begin position="220"/>
        <end position="278"/>
    </location>
</feature>
<feature type="domain" description="AAA" evidence="19">
    <location>
        <begin position="551"/>
        <end position="695"/>
    </location>
</feature>
<feature type="domain" description="Tyrosine-protein kinase G-rich" evidence="20">
    <location>
        <begin position="397"/>
        <end position="467"/>
    </location>
</feature>
<evidence type="ECO:0000256" key="8">
    <source>
        <dbReference type="ARBA" id="ARBA00022692"/>
    </source>
</evidence>
<dbReference type="GO" id="GO:0005524">
    <property type="term" value="F:ATP binding"/>
    <property type="evidence" value="ECO:0007669"/>
    <property type="project" value="UniProtKB-KW"/>
</dbReference>
<evidence type="ECO:0000256" key="12">
    <source>
        <dbReference type="ARBA" id="ARBA00022989"/>
    </source>
</evidence>
<dbReference type="RefSeq" id="WP_171163166.1">
    <property type="nucleotide sequence ID" value="NZ_CP053073.1"/>
</dbReference>
<protein>
    <recommendedName>
        <fullName evidence="4">non-specific protein-tyrosine kinase</fullName>
        <ecNumber evidence="4">2.7.10.2</ecNumber>
    </recommendedName>
</protein>
<dbReference type="GO" id="GO:0004715">
    <property type="term" value="F:non-membrane spanning protein tyrosine kinase activity"/>
    <property type="evidence" value="ECO:0007669"/>
    <property type="project" value="UniProtKB-EC"/>
</dbReference>
<keyword evidence="13 17" id="KW-0472">Membrane</keyword>
<dbReference type="InterPro" id="IPR032807">
    <property type="entry name" value="GNVR"/>
</dbReference>
<keyword evidence="10" id="KW-0418">Kinase</keyword>
<evidence type="ECO:0000256" key="16">
    <source>
        <dbReference type="SAM" id="Coils"/>
    </source>
</evidence>
<evidence type="ECO:0000256" key="9">
    <source>
        <dbReference type="ARBA" id="ARBA00022741"/>
    </source>
</evidence>
<evidence type="ECO:0000256" key="17">
    <source>
        <dbReference type="SAM" id="Phobius"/>
    </source>
</evidence>
<evidence type="ECO:0000256" key="1">
    <source>
        <dbReference type="ARBA" id="ARBA00004429"/>
    </source>
</evidence>
<evidence type="ECO:0000256" key="14">
    <source>
        <dbReference type="ARBA" id="ARBA00023137"/>
    </source>
</evidence>
<evidence type="ECO:0000256" key="5">
    <source>
        <dbReference type="ARBA" id="ARBA00022475"/>
    </source>
</evidence>
<keyword evidence="5" id="KW-1003">Cell membrane</keyword>
<dbReference type="Gene3D" id="3.40.50.300">
    <property type="entry name" value="P-loop containing nucleotide triphosphate hydrolases"/>
    <property type="match status" value="1"/>
</dbReference>
<dbReference type="PANTHER" id="PTHR32309:SF13">
    <property type="entry name" value="FERRIC ENTEROBACTIN TRANSPORT PROTEIN FEPE"/>
    <property type="match status" value="1"/>
</dbReference>
<evidence type="ECO:0000256" key="6">
    <source>
        <dbReference type="ARBA" id="ARBA00022519"/>
    </source>
</evidence>
<name>A0A6M4H7S6_9PROT</name>
<reference evidence="21 22" key="1">
    <citation type="submission" date="2020-04" db="EMBL/GenBank/DDBJ databases">
        <title>Usitatibacter rugosus gen. nov., sp. nov. and Usitatibacter palustris sp. nov., novel members of Usitatibacteraceae fam. nov. within the order Nitrosomonadales isolated from soil.</title>
        <authorList>
            <person name="Huber K.J."/>
            <person name="Neumann-Schaal M."/>
            <person name="Geppert A."/>
            <person name="Luckner M."/>
            <person name="Wanner G."/>
            <person name="Overmann J."/>
        </authorList>
    </citation>
    <scope>NUCLEOTIDE SEQUENCE [LARGE SCALE GENOMIC DNA]</scope>
    <source>
        <strain evidence="21 22">Swamp67</strain>
    </source>
</reference>
<dbReference type="NCBIfam" id="TIGR01007">
    <property type="entry name" value="eps_fam"/>
    <property type="match status" value="1"/>
</dbReference>
<keyword evidence="14" id="KW-0829">Tyrosine-protein kinase</keyword>
<evidence type="ECO:0000256" key="7">
    <source>
        <dbReference type="ARBA" id="ARBA00022679"/>
    </source>
</evidence>
<dbReference type="SUPFAM" id="SSF52540">
    <property type="entry name" value="P-loop containing nucleoside triphosphate hydrolases"/>
    <property type="match status" value="1"/>
</dbReference>
<keyword evidence="11" id="KW-0067">ATP-binding</keyword>
<accession>A0A6M4H7S6</accession>
<comment type="catalytic activity">
    <reaction evidence="15">
        <text>L-tyrosyl-[protein] + ATP = O-phospho-L-tyrosyl-[protein] + ADP + H(+)</text>
        <dbReference type="Rhea" id="RHEA:10596"/>
        <dbReference type="Rhea" id="RHEA-COMP:10136"/>
        <dbReference type="Rhea" id="RHEA-COMP:20101"/>
        <dbReference type="ChEBI" id="CHEBI:15378"/>
        <dbReference type="ChEBI" id="CHEBI:30616"/>
        <dbReference type="ChEBI" id="CHEBI:46858"/>
        <dbReference type="ChEBI" id="CHEBI:61978"/>
        <dbReference type="ChEBI" id="CHEBI:456216"/>
        <dbReference type="EC" id="2.7.10.2"/>
    </reaction>
</comment>
<dbReference type="Pfam" id="PF02706">
    <property type="entry name" value="Wzz"/>
    <property type="match status" value="1"/>
</dbReference>
<sequence length="744" mass="82674">MNDLLLQERLAASESAQPQADRPEIVEYWRAIATRRWSILMLTALVGVLATLIVFAMRPTYRGTASLLIEQGRSKVVSIEEVYNQGFIQREYYQTQVEILKGEELARKVIQKLKLTTHPDFDPRQVEARSGGIWLPTDLLKEDIPVGEEQILKYVVRRFRKELQVQLVRNSQLAQISFTAHDRELAAQVPNTLAEVFIESDLDARAAMTQKAASWMRERMGELRTKVESAERGLQDYRDRERLVDAKGLALSGASKQLEEITKSLVEARQKRAEAEGAYNVVQQIKAGKSQSTYDTIPAVLRHPLVQRLRELEGEAERRLNEAGKRYGPEHPKLIQARAEVETAHANTWRQIEVVVQGLSREYEAARSNEAALERALGQSKGDIQSLNRKEFQLGVLEREVQQNRNLYDMFVNRLKETSAAGDLASTVARVVDPATVPGEAYAPKKAQIVGVATMLALLLAALLALLLDRLNNTVNSTSDVEQRLGVPALGVLQKIKGFMKKGFVSELAFFNDSQSTFAEAVRTVRTSVLMSALDHPHKVVVVTSSVPEEGKTTLSFNLACALGQVKKVLLVDGDLRRPKIGKLVGREARAPGLADLVADQAQASQCIFQHAEAGIFILPAGTVPPNPLELLSSRRFDEVIAKLKEAFDIVVIDSAPLQLVSDALVLSQHASSVIYVVKADATPYQVAQNGLKRLRRVNAPVLGVVLNQLDLEKAERYYGEYSGYRSYKGYKKSGYGKTYGQAD</sequence>
<dbReference type="Pfam" id="PF13614">
    <property type="entry name" value="AAA_31"/>
    <property type="match status" value="1"/>
</dbReference>
<keyword evidence="6" id="KW-0997">Cell inner membrane</keyword>
<feature type="transmembrane region" description="Helical" evidence="17">
    <location>
        <begin position="37"/>
        <end position="57"/>
    </location>
</feature>
<comment type="similarity">
    <text evidence="3">Belongs to the etk/wzc family.</text>
</comment>
<evidence type="ECO:0000256" key="11">
    <source>
        <dbReference type="ARBA" id="ARBA00022840"/>
    </source>
</evidence>
<keyword evidence="16" id="KW-0175">Coiled coil</keyword>
<evidence type="ECO:0000259" key="20">
    <source>
        <dbReference type="Pfam" id="PF13807"/>
    </source>
</evidence>
<comment type="similarity">
    <text evidence="2">Belongs to the CpsD/CapB family.</text>
</comment>
<dbReference type="InterPro" id="IPR005702">
    <property type="entry name" value="Wzc-like_C"/>
</dbReference>
<evidence type="ECO:0000256" key="10">
    <source>
        <dbReference type="ARBA" id="ARBA00022777"/>
    </source>
</evidence>
<dbReference type="Pfam" id="PF13807">
    <property type="entry name" value="GNVR"/>
    <property type="match status" value="1"/>
</dbReference>
<dbReference type="InterPro" id="IPR025669">
    <property type="entry name" value="AAA_dom"/>
</dbReference>
<dbReference type="InterPro" id="IPR027417">
    <property type="entry name" value="P-loop_NTPase"/>
</dbReference>
<keyword evidence="22" id="KW-1185">Reference proteome</keyword>
<evidence type="ECO:0000259" key="18">
    <source>
        <dbReference type="Pfam" id="PF02706"/>
    </source>
</evidence>
<keyword evidence="7" id="KW-0808">Transferase</keyword>
<keyword evidence="12 17" id="KW-1133">Transmembrane helix</keyword>
<evidence type="ECO:0000313" key="22">
    <source>
        <dbReference type="Proteomes" id="UP000503096"/>
    </source>
</evidence>
<evidence type="ECO:0000256" key="4">
    <source>
        <dbReference type="ARBA" id="ARBA00011903"/>
    </source>
</evidence>
<dbReference type="PANTHER" id="PTHR32309">
    <property type="entry name" value="TYROSINE-PROTEIN KINASE"/>
    <property type="match status" value="1"/>
</dbReference>
<evidence type="ECO:0000259" key="19">
    <source>
        <dbReference type="Pfam" id="PF13614"/>
    </source>
</evidence>
<dbReference type="Proteomes" id="UP000503096">
    <property type="component" value="Chromosome"/>
</dbReference>
<evidence type="ECO:0000256" key="2">
    <source>
        <dbReference type="ARBA" id="ARBA00007316"/>
    </source>
</evidence>
<evidence type="ECO:0000256" key="13">
    <source>
        <dbReference type="ARBA" id="ARBA00023136"/>
    </source>
</evidence>
<dbReference type="AlphaFoldDB" id="A0A6M4H7S6"/>
<dbReference type="FunCoup" id="A0A6M4H7S6">
    <property type="interactions" value="384"/>
</dbReference>
<evidence type="ECO:0000256" key="3">
    <source>
        <dbReference type="ARBA" id="ARBA00008883"/>
    </source>
</evidence>
<keyword evidence="9" id="KW-0547">Nucleotide-binding</keyword>
<gene>
    <name evidence="21" type="ORF">DSM104440_02496</name>
</gene>
<dbReference type="InterPro" id="IPR003856">
    <property type="entry name" value="LPS_length_determ_N"/>
</dbReference>
<dbReference type="EC" id="2.7.10.2" evidence="4"/>
<proteinExistence type="inferred from homology"/>
<dbReference type="GO" id="GO:0005886">
    <property type="term" value="C:plasma membrane"/>
    <property type="evidence" value="ECO:0007669"/>
    <property type="project" value="UniProtKB-SubCell"/>
</dbReference>
<dbReference type="InParanoid" id="A0A6M4H7S6"/>
<evidence type="ECO:0000313" key="21">
    <source>
        <dbReference type="EMBL" id="QJR15671.1"/>
    </source>
</evidence>
<dbReference type="CDD" id="cd05387">
    <property type="entry name" value="BY-kinase"/>
    <property type="match status" value="1"/>
</dbReference>
<dbReference type="EMBL" id="CP053073">
    <property type="protein sequence ID" value="QJR15671.1"/>
    <property type="molecule type" value="Genomic_DNA"/>
</dbReference>
<comment type="subcellular location">
    <subcellularLocation>
        <location evidence="1">Cell inner membrane</location>
        <topology evidence="1">Multi-pass membrane protein</topology>
    </subcellularLocation>
</comment>
<keyword evidence="8 17" id="KW-0812">Transmembrane</keyword>